<dbReference type="EMBL" id="JAMKFB020000430">
    <property type="protein sequence ID" value="KAL0149443.1"/>
    <property type="molecule type" value="Genomic_DNA"/>
</dbReference>
<evidence type="ECO:0000313" key="3">
    <source>
        <dbReference type="Proteomes" id="UP001529510"/>
    </source>
</evidence>
<name>A0ABD0MK34_CIRMR</name>
<dbReference type="AlphaFoldDB" id="A0ABD0MK34"/>
<evidence type="ECO:0000313" key="2">
    <source>
        <dbReference type="EMBL" id="KAL0149443.1"/>
    </source>
</evidence>
<comment type="caution">
    <text evidence="2">The sequence shown here is derived from an EMBL/GenBank/DDBJ whole genome shotgun (WGS) entry which is preliminary data.</text>
</comment>
<keyword evidence="3" id="KW-1185">Reference proteome</keyword>
<gene>
    <name evidence="2" type="ORF">M9458_055231</name>
</gene>
<accession>A0ABD0MK34</accession>
<protein>
    <submittedName>
        <fullName evidence="2">Uncharacterized protein</fullName>
    </submittedName>
</protein>
<reference evidence="2 3" key="1">
    <citation type="submission" date="2024-05" db="EMBL/GenBank/DDBJ databases">
        <title>Genome sequencing and assembly of Indian major carp, Cirrhinus mrigala (Hamilton, 1822).</title>
        <authorList>
            <person name="Mohindra V."/>
            <person name="Chowdhury L.M."/>
            <person name="Lal K."/>
            <person name="Jena J.K."/>
        </authorList>
    </citation>
    <scope>NUCLEOTIDE SEQUENCE [LARGE SCALE GENOMIC DNA]</scope>
    <source>
        <strain evidence="2">CM1030</strain>
        <tissue evidence="2">Blood</tissue>
    </source>
</reference>
<evidence type="ECO:0000256" key="1">
    <source>
        <dbReference type="SAM" id="MobiDB-lite"/>
    </source>
</evidence>
<sequence length="145" mass="15550">LPLIDEMAKNISDNPVGWDDVKVATTDSAESLQEDDPKMTSTDLSGIKQENNAKETLKEYKANGISPERHTLVKPLMAMANTTVTTRSQHASSTRAVGVTNNVRSHVTVHVTLHILAEDNAKATLQENNAKGASTDSAVIAVLDS</sequence>
<organism evidence="2 3">
    <name type="scientific">Cirrhinus mrigala</name>
    <name type="common">Mrigala</name>
    <dbReference type="NCBI Taxonomy" id="683832"/>
    <lineage>
        <taxon>Eukaryota</taxon>
        <taxon>Metazoa</taxon>
        <taxon>Chordata</taxon>
        <taxon>Craniata</taxon>
        <taxon>Vertebrata</taxon>
        <taxon>Euteleostomi</taxon>
        <taxon>Actinopterygii</taxon>
        <taxon>Neopterygii</taxon>
        <taxon>Teleostei</taxon>
        <taxon>Ostariophysi</taxon>
        <taxon>Cypriniformes</taxon>
        <taxon>Cyprinidae</taxon>
        <taxon>Labeoninae</taxon>
        <taxon>Labeonini</taxon>
        <taxon>Cirrhinus</taxon>
    </lineage>
</organism>
<feature type="region of interest" description="Disordered" evidence="1">
    <location>
        <begin position="27"/>
        <end position="51"/>
    </location>
</feature>
<dbReference type="Proteomes" id="UP001529510">
    <property type="component" value="Unassembled WGS sequence"/>
</dbReference>
<feature type="non-terminal residue" evidence="2">
    <location>
        <position position="1"/>
    </location>
</feature>
<feature type="compositionally biased region" description="Polar residues" evidence="1">
    <location>
        <begin position="39"/>
        <end position="50"/>
    </location>
</feature>
<proteinExistence type="predicted"/>